<feature type="domain" description="SH3b" evidence="9">
    <location>
        <begin position="20"/>
        <end position="86"/>
    </location>
</feature>
<dbReference type="EMBL" id="CAKLCM010000002">
    <property type="protein sequence ID" value="CAH0527117.1"/>
    <property type="molecule type" value="Genomic_DNA"/>
</dbReference>
<dbReference type="Proteomes" id="UP000838160">
    <property type="component" value="Unassembled WGS sequence"/>
</dbReference>
<evidence type="ECO:0000256" key="2">
    <source>
        <dbReference type="ARBA" id="ARBA00022692"/>
    </source>
</evidence>
<feature type="signal peptide" evidence="8">
    <location>
        <begin position="1"/>
        <end position="20"/>
    </location>
</feature>
<evidence type="ECO:0000313" key="11">
    <source>
        <dbReference type="Proteomes" id="UP000838160"/>
    </source>
</evidence>
<name>A0ABM8ZK23_9VIBR</name>
<keyword evidence="5 7" id="KW-0472">Membrane</keyword>
<dbReference type="NCBIfam" id="TIGR04211">
    <property type="entry name" value="SH3_and_anchor"/>
    <property type="match status" value="1"/>
</dbReference>
<feature type="chain" id="PRO_5047357002" description="SH3b domain-containing protein" evidence="8">
    <location>
        <begin position="21"/>
        <end position="203"/>
    </location>
</feature>
<dbReference type="Pfam" id="PF08239">
    <property type="entry name" value="SH3_3"/>
    <property type="match status" value="1"/>
</dbReference>
<evidence type="ECO:0000256" key="3">
    <source>
        <dbReference type="ARBA" id="ARBA00022729"/>
    </source>
</evidence>
<proteinExistence type="predicted"/>
<feature type="coiled-coil region" evidence="6">
    <location>
        <begin position="92"/>
        <end position="165"/>
    </location>
</feature>
<sequence>MKKLLCMILVSLVATPMAFAQEYYIADKLYTYIHSGPSNQFRIIGSINAGDKVQLIASNKENGFSQIEDARGRKGWVESKFVTRQESMAVRLPKLEKELSEVKSLLANAQQSADSEKSGLLTSLDARNSQIAELEQNYSDISNQLNSSQSEVRELRAKLDTQKEDLLLRYFMYGGGVAGAGLIFGLLLPHLIPRRKKSPSGWN</sequence>
<keyword evidence="6" id="KW-0175">Coiled coil</keyword>
<dbReference type="Gene3D" id="2.30.30.40">
    <property type="entry name" value="SH3 Domains"/>
    <property type="match status" value="1"/>
</dbReference>
<reference evidence="10" key="1">
    <citation type="submission" date="2021-12" db="EMBL/GenBank/DDBJ databases">
        <authorList>
            <person name="Rodrigo-Torres L."/>
            <person name="Arahal R. D."/>
            <person name="Lucena T."/>
        </authorList>
    </citation>
    <scope>NUCLEOTIDE SEQUENCE</scope>
    <source>
        <strain evidence="10">CECT 8226</strain>
    </source>
</reference>
<dbReference type="PIRSF" id="PIRSF006158">
    <property type="entry name" value="UCP006158_SH3"/>
    <property type="match status" value="1"/>
</dbReference>
<organism evidence="10 11">
    <name type="scientific">Vibrio hippocampi</name>
    <dbReference type="NCBI Taxonomy" id="654686"/>
    <lineage>
        <taxon>Bacteria</taxon>
        <taxon>Pseudomonadati</taxon>
        <taxon>Pseudomonadota</taxon>
        <taxon>Gammaproteobacteria</taxon>
        <taxon>Vibrionales</taxon>
        <taxon>Vibrionaceae</taxon>
        <taxon>Vibrio</taxon>
    </lineage>
</organism>
<evidence type="ECO:0000256" key="5">
    <source>
        <dbReference type="ARBA" id="ARBA00023136"/>
    </source>
</evidence>
<keyword evidence="3 8" id="KW-0732">Signal</keyword>
<evidence type="ECO:0000256" key="1">
    <source>
        <dbReference type="ARBA" id="ARBA00004167"/>
    </source>
</evidence>
<evidence type="ECO:0000256" key="4">
    <source>
        <dbReference type="ARBA" id="ARBA00022989"/>
    </source>
</evidence>
<dbReference type="SMART" id="SM00287">
    <property type="entry name" value="SH3b"/>
    <property type="match status" value="1"/>
</dbReference>
<accession>A0ABM8ZK23</accession>
<evidence type="ECO:0000259" key="9">
    <source>
        <dbReference type="PROSITE" id="PS51781"/>
    </source>
</evidence>
<evidence type="ECO:0000313" key="10">
    <source>
        <dbReference type="EMBL" id="CAH0527117.1"/>
    </source>
</evidence>
<comment type="caution">
    <text evidence="10">The sequence shown here is derived from an EMBL/GenBank/DDBJ whole genome shotgun (WGS) entry which is preliminary data.</text>
</comment>
<comment type="subcellular location">
    <subcellularLocation>
        <location evidence="1">Membrane</location>
        <topology evidence="1">Single-pass membrane protein</topology>
    </subcellularLocation>
</comment>
<feature type="transmembrane region" description="Helical" evidence="7">
    <location>
        <begin position="170"/>
        <end position="188"/>
    </location>
</feature>
<dbReference type="InterPro" id="IPR003646">
    <property type="entry name" value="SH3-like_bac-type"/>
</dbReference>
<dbReference type="PROSITE" id="PS51781">
    <property type="entry name" value="SH3B"/>
    <property type="match status" value="1"/>
</dbReference>
<evidence type="ECO:0000256" key="6">
    <source>
        <dbReference type="SAM" id="Coils"/>
    </source>
</evidence>
<evidence type="ECO:0000256" key="8">
    <source>
        <dbReference type="SAM" id="SignalP"/>
    </source>
</evidence>
<keyword evidence="11" id="KW-1185">Reference proteome</keyword>
<keyword evidence="2 7" id="KW-0812">Transmembrane</keyword>
<protein>
    <recommendedName>
        <fullName evidence="9">SH3b domain-containing protein</fullName>
    </recommendedName>
</protein>
<dbReference type="InterPro" id="IPR016476">
    <property type="entry name" value="SH3_dom_pro"/>
</dbReference>
<gene>
    <name evidence="10" type="ORF">VHP8226_02460</name>
</gene>
<evidence type="ECO:0000256" key="7">
    <source>
        <dbReference type="SAM" id="Phobius"/>
    </source>
</evidence>
<keyword evidence="4 7" id="KW-1133">Transmembrane helix</keyword>
<dbReference type="RefSeq" id="WP_237485278.1">
    <property type="nucleotide sequence ID" value="NZ_CAKLCM010000002.1"/>
</dbReference>